<dbReference type="OrthoDB" id="605055at2759"/>
<dbReference type="EMBL" id="CM000884">
    <property type="protein sequence ID" value="KQJ84240.1"/>
    <property type="molecule type" value="Genomic_DNA"/>
</dbReference>
<reference evidence="2 3" key="1">
    <citation type="journal article" date="2010" name="Nature">
        <title>Genome sequencing and analysis of the model grass Brachypodium distachyon.</title>
        <authorList>
            <consortium name="International Brachypodium Initiative"/>
        </authorList>
    </citation>
    <scope>NUCLEOTIDE SEQUENCE [LARGE SCALE GENOMIC DNA]</scope>
    <source>
        <strain evidence="2 3">Bd21</strain>
    </source>
</reference>
<organism evidence="3">
    <name type="scientific">Brachypodium distachyon</name>
    <name type="common">Purple false brome</name>
    <name type="synonym">Trachynia distachya</name>
    <dbReference type="NCBI Taxonomy" id="15368"/>
    <lineage>
        <taxon>Eukaryota</taxon>
        <taxon>Viridiplantae</taxon>
        <taxon>Streptophyta</taxon>
        <taxon>Embryophyta</taxon>
        <taxon>Tracheophyta</taxon>
        <taxon>Spermatophyta</taxon>
        <taxon>Magnoliopsida</taxon>
        <taxon>Liliopsida</taxon>
        <taxon>Poales</taxon>
        <taxon>Poaceae</taxon>
        <taxon>BOP clade</taxon>
        <taxon>Pooideae</taxon>
        <taxon>Stipodae</taxon>
        <taxon>Brachypodieae</taxon>
        <taxon>Brachypodium</taxon>
    </lineage>
</organism>
<dbReference type="HOGENOM" id="CLU_030845_6_1_1"/>
<feature type="domain" description="DUF6598" evidence="1">
    <location>
        <begin position="367"/>
        <end position="611"/>
    </location>
</feature>
<reference evidence="3" key="3">
    <citation type="submission" date="2018-08" db="UniProtKB">
        <authorList>
            <consortium name="EnsemblPlants"/>
        </authorList>
    </citation>
    <scope>IDENTIFICATION</scope>
    <source>
        <strain evidence="3">cv. Bd21</strain>
    </source>
</reference>
<evidence type="ECO:0000313" key="2">
    <source>
        <dbReference type="EMBL" id="KQJ84240.1"/>
    </source>
</evidence>
<evidence type="ECO:0000259" key="1">
    <source>
        <dbReference type="Pfam" id="PF20241"/>
    </source>
</evidence>
<dbReference type="AlphaFoldDB" id="I1J111"/>
<dbReference type="eggNOG" id="ENOG502RRNC">
    <property type="taxonomic scope" value="Eukaryota"/>
</dbReference>
<keyword evidence="4" id="KW-1185">Reference proteome</keyword>
<sequence length="632" mass="71092">MEMIKRSEKQVGGQYKILSTGRERKDLVDSLRRHREMLRRETTLLKSQIKSRRLAKIAENKRLAGIAIARKERSEKIAKKRERALKYLKEKEQGNVRSAEIDGIIEKARKYLIENPTLISRHVSGKEYLADQGSIDPSNSCSSFEKQSMSSQVSSISELMSEVSVQRGMASSKIKPASKSVSNLEQVYLPLGVWEEEELRNCINSILHDLEELGYQMLSVPYIMREVSVPISLYKANQLVEVTSKLMRITKDFVEVTEGGDKEETEFITELVESQFMQISKDYIKLPASYEFIVDDDDDDDDDEEEEEEETEVDEKTFADLRVAWESTWGSKFGRCGGFVDTTTLSPMHFTHCTPGRIPSSSVTGVALQIYSIKIVEIRGNLNWPLYVYGVVAARDTVDRNRNLLFCRPKAKCQKLTLEDPFLCLTGPSRAIVAFDPVDFEFELKIKDGTEDGTVLISHMLHYFGIGCTTFFHDRLCTAEMSLELVETTVQGTILGVHVVEGVWPFEFGSRVVCSSSSHKEDGAIDSQGKSRQVVLLDSYGEKMHVGSNGYLNPSRHVVSVKLQESLKVVVQAYSLSGSIGAQAHVYFTPKHCNISLATCVIGDSRLEISVAWSGLVWDKMDVSIEGYVGQE</sequence>
<dbReference type="InterPro" id="IPR046533">
    <property type="entry name" value="DUF6598"/>
</dbReference>
<dbReference type="EnsemblPlants" id="KQJ84240">
    <property type="protein sequence ID" value="KQJ84240"/>
    <property type="gene ID" value="BRADI_5g19530v3"/>
</dbReference>
<proteinExistence type="predicted"/>
<dbReference type="Proteomes" id="UP000008810">
    <property type="component" value="Chromosome 5"/>
</dbReference>
<evidence type="ECO:0000313" key="3">
    <source>
        <dbReference type="EnsemblPlants" id="KQJ84240"/>
    </source>
</evidence>
<gene>
    <name evidence="3" type="primary">LOC100823959</name>
    <name evidence="2" type="ORF">BRADI_5g19530v3</name>
</gene>
<reference evidence="2" key="2">
    <citation type="submission" date="2017-06" db="EMBL/GenBank/DDBJ databases">
        <title>WGS assembly of Brachypodium distachyon.</title>
        <authorList>
            <consortium name="The International Brachypodium Initiative"/>
            <person name="Lucas S."/>
            <person name="Harmon-Smith M."/>
            <person name="Lail K."/>
            <person name="Tice H."/>
            <person name="Grimwood J."/>
            <person name="Bruce D."/>
            <person name="Barry K."/>
            <person name="Shu S."/>
            <person name="Lindquist E."/>
            <person name="Wang M."/>
            <person name="Pitluck S."/>
            <person name="Vogel J.P."/>
            <person name="Garvin D.F."/>
            <person name="Mockler T.C."/>
            <person name="Schmutz J."/>
            <person name="Rokhsar D."/>
            <person name="Bevan M.W."/>
        </authorList>
    </citation>
    <scope>NUCLEOTIDE SEQUENCE</scope>
    <source>
        <strain evidence="2">Bd21</strain>
    </source>
</reference>
<accession>I1J111</accession>
<dbReference type="GeneID" id="100823959"/>
<name>I1J111_BRADI</name>
<dbReference type="Pfam" id="PF20241">
    <property type="entry name" value="DUF6598"/>
    <property type="match status" value="1"/>
</dbReference>
<dbReference type="PANTHER" id="PTHR33065:SF88">
    <property type="entry name" value="OS11G0104220 PROTEIN"/>
    <property type="match status" value="1"/>
</dbReference>
<evidence type="ECO:0000313" key="4">
    <source>
        <dbReference type="Proteomes" id="UP000008810"/>
    </source>
</evidence>
<dbReference type="OMA" id="ISHMLHY"/>
<dbReference type="KEGG" id="bdi:100823959"/>
<dbReference type="PANTHER" id="PTHR33065">
    <property type="entry name" value="OS07G0486400 PROTEIN"/>
    <property type="match status" value="1"/>
</dbReference>
<dbReference type="STRING" id="15368.I1J111"/>
<dbReference type="Gramene" id="KQJ84240">
    <property type="protein sequence ID" value="KQJ84240"/>
    <property type="gene ID" value="BRADI_5g19530v3"/>
</dbReference>
<dbReference type="RefSeq" id="XP_003581572.1">
    <property type="nucleotide sequence ID" value="XM_003581524.3"/>
</dbReference>
<protein>
    <recommendedName>
        <fullName evidence="1">DUF6598 domain-containing protein</fullName>
    </recommendedName>
</protein>